<comment type="subcellular location">
    <subcellularLocation>
        <location evidence="1">Membrane</location>
        <topology evidence="1">Multi-pass membrane protein</topology>
    </subcellularLocation>
</comment>
<gene>
    <name evidence="9" type="ORF">ABI908_12500</name>
</gene>
<dbReference type="InterPro" id="IPR051533">
    <property type="entry name" value="WaaL-like"/>
</dbReference>
<evidence type="ECO:0000256" key="5">
    <source>
        <dbReference type="SAM" id="Phobius"/>
    </source>
</evidence>
<dbReference type="PANTHER" id="PTHR37422:SF21">
    <property type="entry name" value="EXOQ-LIKE PROTEIN"/>
    <property type="match status" value="1"/>
</dbReference>
<feature type="domain" description="O-antigen ligase-related" evidence="6">
    <location>
        <begin position="193"/>
        <end position="354"/>
    </location>
</feature>
<feature type="transmembrane region" description="Helical" evidence="5">
    <location>
        <begin position="110"/>
        <end position="131"/>
    </location>
</feature>
<evidence type="ECO:0000313" key="10">
    <source>
        <dbReference type="Proteomes" id="UP001462502"/>
    </source>
</evidence>
<dbReference type="RefSeq" id="WP_347936351.1">
    <property type="nucleotide sequence ID" value="NZ_CP158160.1"/>
</dbReference>
<dbReference type="InterPro" id="IPR031726">
    <property type="entry name" value="PglL_A"/>
</dbReference>
<name>A0ABV0IUG2_9NEIS</name>
<feature type="transmembrane region" description="Helical" evidence="5">
    <location>
        <begin position="348"/>
        <end position="367"/>
    </location>
</feature>
<evidence type="ECO:0000256" key="4">
    <source>
        <dbReference type="ARBA" id="ARBA00023136"/>
    </source>
</evidence>
<dbReference type="PANTHER" id="PTHR37422">
    <property type="entry name" value="TEICHURONIC ACID BIOSYNTHESIS PROTEIN TUAE"/>
    <property type="match status" value="1"/>
</dbReference>
<organism evidence="9 10">
    <name type="scientific">Chromobacterium phragmitis</name>
    <dbReference type="NCBI Taxonomy" id="2202141"/>
    <lineage>
        <taxon>Bacteria</taxon>
        <taxon>Pseudomonadati</taxon>
        <taxon>Pseudomonadota</taxon>
        <taxon>Betaproteobacteria</taxon>
        <taxon>Neisseriales</taxon>
        <taxon>Chromobacteriaceae</taxon>
        <taxon>Chromobacterium</taxon>
    </lineage>
</organism>
<evidence type="ECO:0000313" key="9">
    <source>
        <dbReference type="EMBL" id="MEO9384911.1"/>
    </source>
</evidence>
<dbReference type="EMBL" id="JBDXMI010000001">
    <property type="protein sequence ID" value="MEO9384911.1"/>
    <property type="molecule type" value="Genomic_DNA"/>
</dbReference>
<keyword evidence="4 5" id="KW-0472">Membrane</keyword>
<evidence type="ECO:0000259" key="7">
    <source>
        <dbReference type="Pfam" id="PF11846"/>
    </source>
</evidence>
<sequence length="606" mass="66490">MNNKTAILFFAGLFVIPFLNAARLSPLQDWWTNALVLLTVGGAAVWVFRKRASELEIPWINAFLLVFLLYIIFAGIIHDSYAVTLQMAGVMLSLLLLCQSAQGLKGRHGVLALLAWSLLLGGGAQAVFGLLQVTGLAYHFDGWVVFQSKGPSSSVIGNIGQRNQYANYLTLSMLAACYLWGERRLRGGAAFAALTVFSLLIAWSGARLPLAYGLGLACLAWYWHRRARQNEAVSRMAAAMALSVTMLAFCQVFAHPLVGWLQAVGLDANIQSGADRILDAGLGARRRVEWAKAWLMLKDHPLLGCGLGGYAYQSAWLEAFGGFPKIAENTLFTHSHNLIFQLLAETGVVGSLIILSGLVFCLLPYFYRGAQNSGNLFLIGAAFVILCHSQFEFPLWYLPFLALLALVCALSPRRGFSARLDTALLQWSGVAAGACLMLYVLSGAWVFWTLTQYNHPTADVKTNQERVARLQNIALLPWWQDAANLVLINYVEPSRSYSDAKLPYFEQLARFQPYSAVLFKLAMQQALAGEQEKARVSMAMAIANYPGEVLRFVYFLRAANDPALEGLIRMTQAAARAYALHGVDTEEGRVAAVMAVSAPVTRGPLF</sequence>
<feature type="transmembrane region" description="Helical" evidence="5">
    <location>
        <begin position="374"/>
        <end position="391"/>
    </location>
</feature>
<comment type="caution">
    <text evidence="9">The sequence shown here is derived from an EMBL/GenBank/DDBJ whole genome shotgun (WGS) entry which is preliminary data.</text>
</comment>
<feature type="transmembrane region" description="Helical" evidence="5">
    <location>
        <begin position="31"/>
        <end position="48"/>
    </location>
</feature>
<keyword evidence="2 5" id="KW-0812">Transmembrane</keyword>
<dbReference type="InterPro" id="IPR007016">
    <property type="entry name" value="O-antigen_ligase-rel_domated"/>
</dbReference>
<evidence type="ECO:0000259" key="6">
    <source>
        <dbReference type="Pfam" id="PF04932"/>
    </source>
</evidence>
<dbReference type="Proteomes" id="UP001462502">
    <property type="component" value="Unassembled WGS sequence"/>
</dbReference>
<feature type="transmembrane region" description="Helical" evidence="5">
    <location>
        <begin position="209"/>
        <end position="224"/>
    </location>
</feature>
<keyword evidence="3 5" id="KW-1133">Transmembrane helix</keyword>
<reference evidence="9 10" key="1">
    <citation type="submission" date="2024-05" db="EMBL/GenBank/DDBJ databases">
        <authorList>
            <person name="De Oliveira J.P."/>
            <person name="Noriler S.A."/>
            <person name="De Oliveira A.G."/>
            <person name="Sipoli D.S."/>
        </authorList>
    </citation>
    <scope>NUCLEOTIDE SEQUENCE [LARGE SCALE GENOMIC DNA]</scope>
    <source>
        <strain evidence="9 10">LABIM192</strain>
    </source>
</reference>
<evidence type="ECO:0000259" key="8">
    <source>
        <dbReference type="Pfam" id="PF15864"/>
    </source>
</evidence>
<evidence type="ECO:0000256" key="1">
    <source>
        <dbReference type="ARBA" id="ARBA00004141"/>
    </source>
</evidence>
<dbReference type="Pfam" id="PF15864">
    <property type="entry name" value="PglL_A"/>
    <property type="match status" value="1"/>
</dbReference>
<proteinExistence type="predicted"/>
<dbReference type="Pfam" id="PF04932">
    <property type="entry name" value="Wzy_C"/>
    <property type="match status" value="1"/>
</dbReference>
<evidence type="ECO:0000256" key="3">
    <source>
        <dbReference type="ARBA" id="ARBA00022989"/>
    </source>
</evidence>
<feature type="domain" description="Protein glycosylation ligase" evidence="8">
    <location>
        <begin position="156"/>
        <end position="180"/>
    </location>
</feature>
<feature type="transmembrane region" description="Helical" evidence="5">
    <location>
        <begin position="83"/>
        <end position="98"/>
    </location>
</feature>
<accession>A0ABV0IUG2</accession>
<feature type="transmembrane region" description="Helical" evidence="5">
    <location>
        <begin position="236"/>
        <end position="254"/>
    </location>
</feature>
<feature type="transmembrane region" description="Helical" evidence="5">
    <location>
        <begin position="424"/>
        <end position="448"/>
    </location>
</feature>
<dbReference type="Pfam" id="PF11846">
    <property type="entry name" value="Wzy_C_2"/>
    <property type="match status" value="1"/>
</dbReference>
<feature type="domain" description="Virulence factor membrane-bound polymerase C-terminal" evidence="7">
    <location>
        <begin position="377"/>
        <end position="549"/>
    </location>
</feature>
<dbReference type="InterPro" id="IPR021797">
    <property type="entry name" value="Wzy_C_2"/>
</dbReference>
<protein>
    <submittedName>
        <fullName evidence="9">Wzy polymerase domain-containing protein</fullName>
    </submittedName>
</protein>
<feature type="transmembrane region" description="Helical" evidence="5">
    <location>
        <begin position="60"/>
        <end position="77"/>
    </location>
</feature>
<evidence type="ECO:0000256" key="2">
    <source>
        <dbReference type="ARBA" id="ARBA00022692"/>
    </source>
</evidence>
<keyword evidence="10" id="KW-1185">Reference proteome</keyword>
<feature type="transmembrane region" description="Helical" evidence="5">
    <location>
        <begin position="397"/>
        <end position="412"/>
    </location>
</feature>